<feature type="transmembrane region" description="Helical" evidence="1">
    <location>
        <begin position="65"/>
        <end position="85"/>
    </location>
</feature>
<feature type="transmembrane region" description="Helical" evidence="1">
    <location>
        <begin position="90"/>
        <end position="108"/>
    </location>
</feature>
<sequence length="186" mass="19273">MEPCCRTLQTALPALAAVGAIVFLAGVAATHAASNKDDIPTAQRIVFFTDAGIPAHESSAWTFGWSWSVMALNAATLTLAGLALLRLPGLAIGAAALLTLSTSFLMPLCNCYLQLHYSLSGTSYSLTRHAVNCTFAGSGDTPACCRKAKPQEESKPAPAAVTITATDANSQAFIRKTEQAAAAAMV</sequence>
<keyword evidence="1" id="KW-0472">Membrane</keyword>
<keyword evidence="1" id="KW-1133">Transmembrane helix</keyword>
<name>A0A2P6TK94_CHLSO</name>
<keyword evidence="1" id="KW-0812">Transmembrane</keyword>
<evidence type="ECO:0000256" key="1">
    <source>
        <dbReference type="SAM" id="Phobius"/>
    </source>
</evidence>
<gene>
    <name evidence="2" type="ORF">C2E21_6579</name>
</gene>
<proteinExistence type="predicted"/>
<organism evidence="2 3">
    <name type="scientific">Chlorella sorokiniana</name>
    <name type="common">Freshwater green alga</name>
    <dbReference type="NCBI Taxonomy" id="3076"/>
    <lineage>
        <taxon>Eukaryota</taxon>
        <taxon>Viridiplantae</taxon>
        <taxon>Chlorophyta</taxon>
        <taxon>core chlorophytes</taxon>
        <taxon>Trebouxiophyceae</taxon>
        <taxon>Chlorellales</taxon>
        <taxon>Chlorellaceae</taxon>
        <taxon>Chlorella clade</taxon>
        <taxon>Chlorella</taxon>
    </lineage>
</organism>
<accession>A0A2P6TK94</accession>
<protein>
    <submittedName>
        <fullName evidence="2">MCM complex subunit</fullName>
    </submittedName>
</protein>
<comment type="caution">
    <text evidence="2">The sequence shown here is derived from an EMBL/GenBank/DDBJ whole genome shotgun (WGS) entry which is preliminary data.</text>
</comment>
<dbReference type="Proteomes" id="UP000239899">
    <property type="component" value="Unassembled WGS sequence"/>
</dbReference>
<dbReference type="AlphaFoldDB" id="A0A2P6TK94"/>
<evidence type="ECO:0000313" key="2">
    <source>
        <dbReference type="EMBL" id="PRW44499.1"/>
    </source>
</evidence>
<keyword evidence="3" id="KW-1185">Reference proteome</keyword>
<dbReference type="EMBL" id="LHPG02000013">
    <property type="protein sequence ID" value="PRW44499.1"/>
    <property type="molecule type" value="Genomic_DNA"/>
</dbReference>
<evidence type="ECO:0000313" key="3">
    <source>
        <dbReference type="Proteomes" id="UP000239899"/>
    </source>
</evidence>
<feature type="transmembrane region" description="Helical" evidence="1">
    <location>
        <begin position="12"/>
        <end position="33"/>
    </location>
</feature>
<reference evidence="2 3" key="1">
    <citation type="journal article" date="2018" name="Plant J.">
        <title>Genome sequences of Chlorella sorokiniana UTEX 1602 and Micractinium conductrix SAG 241.80: implications to maltose excretion by a green alga.</title>
        <authorList>
            <person name="Arriola M.B."/>
            <person name="Velmurugan N."/>
            <person name="Zhang Y."/>
            <person name="Plunkett M.H."/>
            <person name="Hondzo H."/>
            <person name="Barney B.M."/>
        </authorList>
    </citation>
    <scope>NUCLEOTIDE SEQUENCE [LARGE SCALE GENOMIC DNA]</scope>
    <source>
        <strain evidence="3">UTEX 1602</strain>
    </source>
</reference>